<gene>
    <name evidence="2" type="primary">rnk_2</name>
    <name evidence="2" type="ORF">HG15A2_28810</name>
</gene>
<protein>
    <submittedName>
        <fullName evidence="2">Regulator of nucleoside diphosphate kinase</fullName>
    </submittedName>
</protein>
<dbReference type="AlphaFoldDB" id="A0A517MXL0"/>
<dbReference type="GO" id="GO:0016301">
    <property type="term" value="F:kinase activity"/>
    <property type="evidence" value="ECO:0007669"/>
    <property type="project" value="UniProtKB-KW"/>
</dbReference>
<dbReference type="GO" id="GO:0032784">
    <property type="term" value="P:regulation of DNA-templated transcription elongation"/>
    <property type="evidence" value="ECO:0007669"/>
    <property type="project" value="InterPro"/>
</dbReference>
<evidence type="ECO:0000259" key="1">
    <source>
        <dbReference type="Pfam" id="PF01272"/>
    </source>
</evidence>
<sequence length="137" mass="15599">MRQSLVFTDTDRRRLGSLLQLKETQASVPWERLDELEWQLESSEVTDSESISDDVVTMHSTVSLVSESSGEMMTRTVVYPEDVELFDNAISVLDTLGSNLIGCEVSDTVECEQGGLIDRWRIVNISYQPEREGDFYR</sequence>
<dbReference type="PANTHER" id="PTHR30437">
    <property type="entry name" value="TRANSCRIPTION ELONGATION FACTOR GREA"/>
    <property type="match status" value="1"/>
</dbReference>
<dbReference type="KEGG" id="amob:HG15A2_28810"/>
<keyword evidence="2" id="KW-0418">Kinase</keyword>
<proteinExistence type="predicted"/>
<dbReference type="OrthoDB" id="192847at2"/>
<dbReference type="InterPro" id="IPR036953">
    <property type="entry name" value="GreA/GreB_C_sf"/>
</dbReference>
<dbReference type="Pfam" id="PF01272">
    <property type="entry name" value="GreA_GreB"/>
    <property type="match status" value="1"/>
</dbReference>
<dbReference type="RefSeq" id="WP_145060761.1">
    <property type="nucleotide sequence ID" value="NZ_CP036263.1"/>
</dbReference>
<organism evidence="2 3">
    <name type="scientific">Adhaeretor mobilis</name>
    <dbReference type="NCBI Taxonomy" id="1930276"/>
    <lineage>
        <taxon>Bacteria</taxon>
        <taxon>Pseudomonadati</taxon>
        <taxon>Planctomycetota</taxon>
        <taxon>Planctomycetia</taxon>
        <taxon>Pirellulales</taxon>
        <taxon>Lacipirellulaceae</taxon>
        <taxon>Adhaeretor</taxon>
    </lineage>
</organism>
<dbReference type="InterPro" id="IPR001437">
    <property type="entry name" value="Tscrpt_elong_fac_GreA/B_C"/>
</dbReference>
<evidence type="ECO:0000313" key="2">
    <source>
        <dbReference type="EMBL" id="QDS99557.1"/>
    </source>
</evidence>
<dbReference type="PANTHER" id="PTHR30437:SF5">
    <property type="entry name" value="REGULATOR OF NUCLEOSIDE DIPHOSPHATE KINASE"/>
    <property type="match status" value="1"/>
</dbReference>
<keyword evidence="2" id="KW-0808">Transferase</keyword>
<dbReference type="Gene3D" id="3.10.50.30">
    <property type="entry name" value="Transcription elongation factor, GreA/GreB, C-terminal domain"/>
    <property type="match status" value="1"/>
</dbReference>
<dbReference type="GO" id="GO:0070063">
    <property type="term" value="F:RNA polymerase binding"/>
    <property type="evidence" value="ECO:0007669"/>
    <property type="project" value="InterPro"/>
</dbReference>
<dbReference type="Proteomes" id="UP000319852">
    <property type="component" value="Chromosome"/>
</dbReference>
<feature type="domain" description="Transcription elongation factor GreA/GreB C-terminal" evidence="1">
    <location>
        <begin position="52"/>
        <end position="127"/>
    </location>
</feature>
<dbReference type="SUPFAM" id="SSF54534">
    <property type="entry name" value="FKBP-like"/>
    <property type="match status" value="1"/>
</dbReference>
<dbReference type="EMBL" id="CP036263">
    <property type="protein sequence ID" value="QDS99557.1"/>
    <property type="molecule type" value="Genomic_DNA"/>
</dbReference>
<dbReference type="GO" id="GO:0006354">
    <property type="term" value="P:DNA-templated transcription elongation"/>
    <property type="evidence" value="ECO:0007669"/>
    <property type="project" value="TreeGrafter"/>
</dbReference>
<keyword evidence="3" id="KW-1185">Reference proteome</keyword>
<dbReference type="GO" id="GO:0003677">
    <property type="term" value="F:DNA binding"/>
    <property type="evidence" value="ECO:0007669"/>
    <property type="project" value="InterPro"/>
</dbReference>
<evidence type="ECO:0000313" key="3">
    <source>
        <dbReference type="Proteomes" id="UP000319852"/>
    </source>
</evidence>
<accession>A0A517MXL0</accession>
<dbReference type="InterPro" id="IPR023459">
    <property type="entry name" value="Tscrpt_elong_fac_GreA/B_fam"/>
</dbReference>
<reference evidence="2 3" key="1">
    <citation type="submission" date="2019-02" db="EMBL/GenBank/DDBJ databases">
        <title>Deep-cultivation of Planctomycetes and their phenomic and genomic characterization uncovers novel biology.</title>
        <authorList>
            <person name="Wiegand S."/>
            <person name="Jogler M."/>
            <person name="Boedeker C."/>
            <person name="Pinto D."/>
            <person name="Vollmers J."/>
            <person name="Rivas-Marin E."/>
            <person name="Kohn T."/>
            <person name="Peeters S.H."/>
            <person name="Heuer A."/>
            <person name="Rast P."/>
            <person name="Oberbeckmann S."/>
            <person name="Bunk B."/>
            <person name="Jeske O."/>
            <person name="Meyerdierks A."/>
            <person name="Storesund J.E."/>
            <person name="Kallscheuer N."/>
            <person name="Luecker S."/>
            <person name="Lage O.M."/>
            <person name="Pohl T."/>
            <person name="Merkel B.J."/>
            <person name="Hornburger P."/>
            <person name="Mueller R.-W."/>
            <person name="Bruemmer F."/>
            <person name="Labrenz M."/>
            <person name="Spormann A.M."/>
            <person name="Op den Camp H."/>
            <person name="Overmann J."/>
            <person name="Amann R."/>
            <person name="Jetten M.S.M."/>
            <person name="Mascher T."/>
            <person name="Medema M.H."/>
            <person name="Devos D.P."/>
            <person name="Kaster A.-K."/>
            <person name="Ovreas L."/>
            <person name="Rohde M."/>
            <person name="Galperin M.Y."/>
            <person name="Jogler C."/>
        </authorList>
    </citation>
    <scope>NUCLEOTIDE SEQUENCE [LARGE SCALE GENOMIC DNA]</scope>
    <source>
        <strain evidence="2 3">HG15A2</strain>
    </source>
</reference>
<name>A0A517MXL0_9BACT</name>